<accession>A0AA86TWM7</accession>
<evidence type="ECO:0000313" key="4">
    <source>
        <dbReference type="EMBL" id="CAL6089067.1"/>
    </source>
</evidence>
<feature type="transmembrane region" description="Helical" evidence="1">
    <location>
        <begin position="34"/>
        <end position="53"/>
    </location>
</feature>
<dbReference type="Proteomes" id="UP001642409">
    <property type="component" value="Unassembled WGS sequence"/>
</dbReference>
<organism evidence="3">
    <name type="scientific">Hexamita inflata</name>
    <dbReference type="NCBI Taxonomy" id="28002"/>
    <lineage>
        <taxon>Eukaryota</taxon>
        <taxon>Metamonada</taxon>
        <taxon>Diplomonadida</taxon>
        <taxon>Hexamitidae</taxon>
        <taxon>Hexamitinae</taxon>
        <taxon>Hexamita</taxon>
    </lineage>
</organism>
<dbReference type="EMBL" id="CATOUU010000472">
    <property type="protein sequence ID" value="CAI9931136.1"/>
    <property type="molecule type" value="Genomic_DNA"/>
</dbReference>
<keyword evidence="1" id="KW-0472">Membrane</keyword>
<comment type="caution">
    <text evidence="3">The sequence shown here is derived from an EMBL/GenBank/DDBJ whole genome shotgun (WGS) entry which is preliminary data.</text>
</comment>
<sequence length="129" mass="15536">MSEQNINQKKAKQTKLLNCQYDQLTLKLQKATKIALSLTIITLLFTIIFEIYCRKHSYDLKKYVVQNIKRISKQRTEYIQKLENESTLYSSYYREHTDKLEPWQQGRHMWLRDQLVYQKVDGQVVTNSE</sequence>
<evidence type="ECO:0000313" key="3">
    <source>
        <dbReference type="EMBL" id="CAI9931136.1"/>
    </source>
</evidence>
<protein>
    <submittedName>
        <fullName evidence="4">Hypothetical_protein</fullName>
    </submittedName>
</protein>
<evidence type="ECO:0000313" key="6">
    <source>
        <dbReference type="Proteomes" id="UP001642409"/>
    </source>
</evidence>
<evidence type="ECO:0000313" key="2">
    <source>
        <dbReference type="EMBL" id="CAI9917301.1"/>
    </source>
</evidence>
<keyword evidence="1" id="KW-0812">Transmembrane</keyword>
<evidence type="ECO:0000313" key="5">
    <source>
        <dbReference type="EMBL" id="CAL6096860.1"/>
    </source>
</evidence>
<keyword evidence="1" id="KW-1133">Transmembrane helix</keyword>
<evidence type="ECO:0000256" key="1">
    <source>
        <dbReference type="SAM" id="Phobius"/>
    </source>
</evidence>
<keyword evidence="6" id="KW-1185">Reference proteome</keyword>
<dbReference type="EMBL" id="CATOUU010000128">
    <property type="protein sequence ID" value="CAI9917301.1"/>
    <property type="molecule type" value="Genomic_DNA"/>
</dbReference>
<reference evidence="3" key="1">
    <citation type="submission" date="2023-06" db="EMBL/GenBank/DDBJ databases">
        <authorList>
            <person name="Kurt Z."/>
        </authorList>
    </citation>
    <scope>NUCLEOTIDE SEQUENCE</scope>
</reference>
<dbReference type="EMBL" id="CAXDID020000415">
    <property type="protein sequence ID" value="CAL6089067.1"/>
    <property type="molecule type" value="Genomic_DNA"/>
</dbReference>
<dbReference type="EMBL" id="CAXDID020000489">
    <property type="protein sequence ID" value="CAL6096860.1"/>
    <property type="molecule type" value="Genomic_DNA"/>
</dbReference>
<name>A0AA86TWM7_9EUKA</name>
<reference evidence="4 6" key="2">
    <citation type="submission" date="2024-07" db="EMBL/GenBank/DDBJ databases">
        <authorList>
            <person name="Akdeniz Z."/>
        </authorList>
    </citation>
    <scope>NUCLEOTIDE SEQUENCE [LARGE SCALE GENOMIC DNA]</scope>
</reference>
<gene>
    <name evidence="3" type="ORF">HINF_LOCUS18781</name>
    <name evidence="2" type="ORF">HINF_LOCUS4946</name>
    <name evidence="4" type="ORF">HINF_LOCUS64552</name>
    <name evidence="5" type="ORF">HINF_LOCUS68630</name>
</gene>
<dbReference type="AlphaFoldDB" id="A0AA86TWM7"/>
<proteinExistence type="predicted"/>